<feature type="transmembrane region" description="Helical" evidence="8">
    <location>
        <begin position="52"/>
        <end position="71"/>
    </location>
</feature>
<dbReference type="EMBL" id="CP021474">
    <property type="protein sequence ID" value="ARW19211.1"/>
    <property type="molecule type" value="Genomic_DNA"/>
</dbReference>
<feature type="transmembrane region" description="Helical" evidence="8">
    <location>
        <begin position="6"/>
        <end position="23"/>
    </location>
</feature>
<dbReference type="PANTHER" id="PTHR34390">
    <property type="entry name" value="UPF0442 PROTEIN YJJB-RELATED"/>
    <property type="match status" value="1"/>
</dbReference>
<comment type="similarity">
    <text evidence="7">Belongs to the ThrE exporter (TC 2.A.79) family.</text>
</comment>
<feature type="domain" description="Threonine/Serine exporter ThrE" evidence="9">
    <location>
        <begin position="7"/>
        <end position="134"/>
    </location>
</feature>
<name>A0A0Q0YTZ7_PEDPE</name>
<evidence type="ECO:0000313" key="13">
    <source>
        <dbReference type="EMBL" id="MBF7127725.1"/>
    </source>
</evidence>
<gene>
    <name evidence="11" type="ORF">GBO79_07790</name>
    <name evidence="12" type="ORF">ITQ90_04920</name>
    <name evidence="13" type="ORF">ITQ97_07900</name>
    <name evidence="14" type="ORF">PWB86_06835</name>
    <name evidence="10" type="ORF">S100892_00616</name>
</gene>
<dbReference type="Proteomes" id="UP000472573">
    <property type="component" value="Unassembled WGS sequence"/>
</dbReference>
<dbReference type="Proteomes" id="UP001214131">
    <property type="component" value="Chromosome"/>
</dbReference>
<dbReference type="GeneID" id="33062067"/>
<evidence type="ECO:0000313" key="11">
    <source>
        <dbReference type="EMBL" id="KAF0413027.1"/>
    </source>
</evidence>
<accession>A0A8G1E8F1</accession>
<dbReference type="Proteomes" id="UP001194632">
    <property type="component" value="Unassembled WGS sequence"/>
</dbReference>
<evidence type="ECO:0000313" key="17">
    <source>
        <dbReference type="Proteomes" id="UP000743107"/>
    </source>
</evidence>
<dbReference type="EMBL" id="CP118739">
    <property type="protein sequence ID" value="WEA56906.1"/>
    <property type="molecule type" value="Genomic_DNA"/>
</dbReference>
<dbReference type="RefSeq" id="WP_002833312.1">
    <property type="nucleotide sequence ID" value="NZ_BJZY01000003.1"/>
</dbReference>
<evidence type="ECO:0000256" key="7">
    <source>
        <dbReference type="ARBA" id="ARBA00034125"/>
    </source>
</evidence>
<feature type="transmembrane region" description="Helical" evidence="8">
    <location>
        <begin position="111"/>
        <end position="131"/>
    </location>
</feature>
<keyword evidence="5 8" id="KW-1133">Transmembrane helix</keyword>
<feature type="transmembrane region" description="Helical" evidence="8">
    <location>
        <begin position="28"/>
        <end position="46"/>
    </location>
</feature>
<feature type="transmembrane region" description="Helical" evidence="8">
    <location>
        <begin position="78"/>
        <end position="99"/>
    </location>
</feature>
<evidence type="ECO:0000256" key="8">
    <source>
        <dbReference type="SAM" id="Phobius"/>
    </source>
</evidence>
<reference evidence="14 18" key="6">
    <citation type="submission" date="2023-02" db="EMBL/GenBank/DDBJ databases">
        <title>Comparative genomics and fermentation flavor characterization of five lactic acid bacteria reveal flavor biosynthesis metabolic pathways in fermented muskmelon puree.</title>
        <authorList>
            <person name="Yuan L."/>
            <person name="Li M."/>
            <person name="Xu X."/>
            <person name="Lao F."/>
            <person name="Wu J."/>
        </authorList>
    </citation>
    <scope>NUCLEOTIDE SEQUENCE [LARGE SCALE GENOMIC DNA]</scope>
    <source>
        <strain evidence="14 18">Ca-4</strain>
    </source>
</reference>
<keyword evidence="6 8" id="KW-0472">Membrane</keyword>
<evidence type="ECO:0000256" key="5">
    <source>
        <dbReference type="ARBA" id="ARBA00022989"/>
    </source>
</evidence>
<evidence type="ECO:0000256" key="2">
    <source>
        <dbReference type="ARBA" id="ARBA00022475"/>
    </source>
</evidence>
<reference evidence="11 16" key="2">
    <citation type="submission" date="2019-10" db="EMBL/GenBank/DDBJ databases">
        <authorList>
            <person name="Irmler S."/>
            <person name="Berthoud H."/>
            <person name="Roetschi A."/>
            <person name="Arias E."/>
            <person name="Shani N."/>
            <person name="Wuethrich D."/>
            <person name="Bruggmann R."/>
        </authorList>
    </citation>
    <scope>NUCLEOTIDE SEQUENCE [LARGE SCALE GENOMIC DNA]</scope>
    <source>
        <strain evidence="11 16">FAM13073</strain>
    </source>
</reference>
<evidence type="ECO:0000256" key="1">
    <source>
        <dbReference type="ARBA" id="ARBA00004651"/>
    </source>
</evidence>
<comment type="subcellular location">
    <subcellularLocation>
        <location evidence="1">Cell membrane</location>
        <topology evidence="1">Multi-pass membrane protein</topology>
    </subcellularLocation>
</comment>
<dbReference type="InterPro" id="IPR024528">
    <property type="entry name" value="ThrE_2"/>
</dbReference>
<dbReference type="EMBL" id="JADOFV010000004">
    <property type="protein sequence ID" value="MBF7127725.1"/>
    <property type="molecule type" value="Genomic_DNA"/>
</dbReference>
<dbReference type="OMA" id="YCGINGM"/>
<dbReference type="Proteomes" id="UP000743107">
    <property type="component" value="Unassembled WGS sequence"/>
</dbReference>
<evidence type="ECO:0000313" key="10">
    <source>
        <dbReference type="EMBL" id="ARW19211.1"/>
    </source>
</evidence>
<dbReference type="EMBL" id="JADOFP010000003">
    <property type="protein sequence ID" value="MBF7114834.1"/>
    <property type="molecule type" value="Genomic_DNA"/>
</dbReference>
<sequence length="163" mass="17836">MQLLLEFFMAGIATIGFGIIINIPKRALIAAGAIGGVSWTIYWAMLQVRLGLALSALTATTVIALLSLYAARRMKLPMIIFNIPGIVPLVPGGQAYQMIRNFALSNSDMATHFMLEVGEIAGSIGIGFLMAEFIDRLQRKIIITLKEHKQRSKSKSANNTEKE</sequence>
<reference evidence="10 15" key="1">
    <citation type="submission" date="2017-05" db="EMBL/GenBank/DDBJ databases">
        <title>Genome sequence of Pediococcus pentosaceus strain SRCM100892.</title>
        <authorList>
            <person name="Cho S.H."/>
        </authorList>
    </citation>
    <scope>NUCLEOTIDE SEQUENCE [LARGE SCALE GENOMIC DNA]</scope>
    <source>
        <strain evidence="10 15">SRCM100892</strain>
    </source>
</reference>
<keyword evidence="16" id="KW-1185">Reference proteome</keyword>
<evidence type="ECO:0000259" key="9">
    <source>
        <dbReference type="Pfam" id="PF12821"/>
    </source>
</evidence>
<dbReference type="Proteomes" id="UP000196118">
    <property type="component" value="Chromosome"/>
</dbReference>
<dbReference type="EMBL" id="WENB01000004">
    <property type="protein sequence ID" value="KAF0413027.1"/>
    <property type="molecule type" value="Genomic_DNA"/>
</dbReference>
<organism evidence="13 17">
    <name type="scientific">Pediococcus pentosaceus</name>
    <dbReference type="NCBI Taxonomy" id="1255"/>
    <lineage>
        <taxon>Bacteria</taxon>
        <taxon>Bacillati</taxon>
        <taxon>Bacillota</taxon>
        <taxon>Bacilli</taxon>
        <taxon>Lactobacillales</taxon>
        <taxon>Lactobacillaceae</taxon>
        <taxon>Pediococcus</taxon>
    </lineage>
</organism>
<evidence type="ECO:0000313" key="12">
    <source>
        <dbReference type="EMBL" id="MBF7114834.1"/>
    </source>
</evidence>
<dbReference type="GO" id="GO:0005886">
    <property type="term" value="C:plasma membrane"/>
    <property type="evidence" value="ECO:0007669"/>
    <property type="project" value="UniProtKB-SubCell"/>
</dbReference>
<dbReference type="Pfam" id="PF12821">
    <property type="entry name" value="ThrE_2"/>
    <property type="match status" value="1"/>
</dbReference>
<dbReference type="GO" id="GO:0015744">
    <property type="term" value="P:succinate transport"/>
    <property type="evidence" value="ECO:0007669"/>
    <property type="project" value="TreeGrafter"/>
</dbReference>
<dbReference type="PANTHER" id="PTHR34390:SF1">
    <property type="entry name" value="SUCCINATE TRANSPORTER SUBUNIT YJJB-RELATED"/>
    <property type="match status" value="1"/>
</dbReference>
<reference evidence="13" key="5">
    <citation type="submission" date="2020-11" db="EMBL/GenBank/DDBJ databases">
        <title>Antibiotic susceptibility profiles of Pediococcus pentosaceus from various origins and their implications for the safety assessment of strains with food-technology applications.</title>
        <authorList>
            <person name="Shani N."/>
            <person name="Oberhaensli S."/>
            <person name="Arias E."/>
        </authorList>
    </citation>
    <scope>NUCLEOTIDE SEQUENCE</scope>
    <source>
        <strain evidence="13">FAM 19164</strain>
        <strain evidence="12">FAM 24207</strain>
    </source>
</reference>
<evidence type="ECO:0000256" key="6">
    <source>
        <dbReference type="ARBA" id="ARBA00023136"/>
    </source>
</evidence>
<evidence type="ECO:0000313" key="16">
    <source>
        <dbReference type="Proteomes" id="UP000472573"/>
    </source>
</evidence>
<accession>A0A0Q0YTZ7</accession>
<keyword evidence="3" id="KW-0997">Cell inner membrane</keyword>
<evidence type="ECO:0000313" key="18">
    <source>
        <dbReference type="Proteomes" id="UP001214131"/>
    </source>
</evidence>
<proteinExistence type="inferred from homology"/>
<keyword evidence="4 8" id="KW-0812">Transmembrane</keyword>
<evidence type="ECO:0000256" key="4">
    <source>
        <dbReference type="ARBA" id="ARBA00022692"/>
    </source>
</evidence>
<dbReference type="InterPro" id="IPR050539">
    <property type="entry name" value="ThrE_Dicarb/AminoAcid_Exp"/>
</dbReference>
<reference evidence="11" key="3">
    <citation type="submission" date="2019-12" db="EMBL/GenBank/DDBJ databases">
        <title>SpeciesPrimer: A bioinformatics pipeline dedicated to the design of qPCR primers for the quantification of bacterial species.</title>
        <authorList>
            <person name="Dreier M."/>
            <person name="Berthoud H."/>
            <person name="Shani N."/>
            <person name="Wechsler D."/>
            <person name="Junier P."/>
        </authorList>
    </citation>
    <scope>NUCLEOTIDE SEQUENCE</scope>
    <source>
        <strain evidence="11">FAM13073</strain>
    </source>
</reference>
<evidence type="ECO:0000313" key="15">
    <source>
        <dbReference type="Proteomes" id="UP000196118"/>
    </source>
</evidence>
<dbReference type="AlphaFoldDB" id="A0A0Q0YTZ7"/>
<protein>
    <submittedName>
        <fullName evidence="11 13">Threonine/serine exporter</fullName>
    </submittedName>
</protein>
<evidence type="ECO:0000313" key="14">
    <source>
        <dbReference type="EMBL" id="WEA56906.1"/>
    </source>
</evidence>
<keyword evidence="2" id="KW-1003">Cell membrane</keyword>
<reference evidence="16" key="4">
    <citation type="submission" date="2020-03" db="EMBL/GenBank/DDBJ databases">
        <title>SpeciesPrimer: A bioinformatics pipeline dedicated to the design of qPCR primers for the quantification of bacterial species.</title>
        <authorList>
            <person name="Dreier M."/>
            <person name="Berthoud H."/>
            <person name="Shani N."/>
            <person name="Wechsler D."/>
            <person name="Junier P."/>
        </authorList>
    </citation>
    <scope>NUCLEOTIDE SEQUENCE [LARGE SCALE GENOMIC DNA]</scope>
    <source>
        <strain evidence="16">FAM13073</strain>
    </source>
</reference>
<evidence type="ECO:0000256" key="3">
    <source>
        <dbReference type="ARBA" id="ARBA00022519"/>
    </source>
</evidence>